<dbReference type="EnsemblPlants" id="AVESA.00010b.r2.2CG0305790.1">
    <property type="protein sequence ID" value="AVESA.00010b.r2.2CG0305790.1.CDS"/>
    <property type="gene ID" value="AVESA.00010b.r2.2CG0305790"/>
</dbReference>
<protein>
    <submittedName>
        <fullName evidence="1">Uncharacterized protein</fullName>
    </submittedName>
</protein>
<organism evidence="1 2">
    <name type="scientific">Avena sativa</name>
    <name type="common">Oat</name>
    <dbReference type="NCBI Taxonomy" id="4498"/>
    <lineage>
        <taxon>Eukaryota</taxon>
        <taxon>Viridiplantae</taxon>
        <taxon>Streptophyta</taxon>
        <taxon>Embryophyta</taxon>
        <taxon>Tracheophyta</taxon>
        <taxon>Spermatophyta</taxon>
        <taxon>Magnoliopsida</taxon>
        <taxon>Liliopsida</taxon>
        <taxon>Poales</taxon>
        <taxon>Poaceae</taxon>
        <taxon>BOP clade</taxon>
        <taxon>Pooideae</taxon>
        <taxon>Poodae</taxon>
        <taxon>Poeae</taxon>
        <taxon>Poeae Chloroplast Group 1 (Aveneae type)</taxon>
        <taxon>Aveninae</taxon>
        <taxon>Avena</taxon>
    </lineage>
</organism>
<keyword evidence="2" id="KW-1185">Reference proteome</keyword>
<evidence type="ECO:0000313" key="1">
    <source>
        <dbReference type="EnsemblPlants" id="AVESA.00010b.r2.2CG0305790.1.CDS"/>
    </source>
</evidence>
<evidence type="ECO:0000313" key="2">
    <source>
        <dbReference type="Proteomes" id="UP001732700"/>
    </source>
</evidence>
<reference evidence="1" key="1">
    <citation type="submission" date="2021-05" db="EMBL/GenBank/DDBJ databases">
        <authorList>
            <person name="Scholz U."/>
            <person name="Mascher M."/>
            <person name="Fiebig A."/>
        </authorList>
    </citation>
    <scope>NUCLEOTIDE SEQUENCE [LARGE SCALE GENOMIC DNA]</scope>
</reference>
<reference evidence="1" key="2">
    <citation type="submission" date="2025-09" db="UniProtKB">
        <authorList>
            <consortium name="EnsemblPlants"/>
        </authorList>
    </citation>
    <scope>IDENTIFICATION</scope>
</reference>
<dbReference type="Proteomes" id="UP001732700">
    <property type="component" value="Chromosome 2C"/>
</dbReference>
<name>A0ACD5URP3_AVESA</name>
<accession>A0ACD5URP3</accession>
<proteinExistence type="predicted"/>
<sequence>MTATDAAKLSVSGQAFAALLECCGAAFGDCDGLLFGRAVRPPAPPPSFSDDDDAPTSSAPALSISITGHASLAQPSSLSDPLGRFQPYSPFRPDSVGFFSSRRSATLRPSMREAAVARSLSKSLALAHPLVFVLLAPSASSNLSIHSFDYRAFLLVDSLLVPASLQVVNVGPGFWGQYQTFAAESPMPWMPRPPAMGYGIGEKKAMDGMVEGFGLDRLQKTLTSATGQATEVEELYAGMLRKLEGLAREAHSSKRRVSHQENRNFLLRRKNAELK</sequence>